<dbReference type="Gene3D" id="3.40.50.720">
    <property type="entry name" value="NAD(P)-binding Rossmann-like Domain"/>
    <property type="match status" value="1"/>
</dbReference>
<keyword evidence="2" id="KW-0560">Oxidoreductase</keyword>
<dbReference type="Pfam" id="PF00106">
    <property type="entry name" value="adh_short"/>
    <property type="match status" value="1"/>
</dbReference>
<dbReference type="PANTHER" id="PTHR24320:SF148">
    <property type="entry name" value="NAD(P)-BINDING ROSSMANN-FOLD SUPERFAMILY PROTEIN"/>
    <property type="match status" value="1"/>
</dbReference>
<evidence type="ECO:0000256" key="2">
    <source>
        <dbReference type="ARBA" id="ARBA00023002"/>
    </source>
</evidence>
<dbReference type="InterPro" id="IPR002347">
    <property type="entry name" value="SDR_fam"/>
</dbReference>
<gene>
    <name evidence="3" type="ORF">UFOPK3610_01083</name>
</gene>
<protein>
    <submittedName>
        <fullName evidence="3">Unannotated protein</fullName>
    </submittedName>
</protein>
<accession>A0A6J7H6E5</accession>
<dbReference type="AlphaFoldDB" id="A0A6J7H6E5"/>
<dbReference type="GO" id="GO:0016491">
    <property type="term" value="F:oxidoreductase activity"/>
    <property type="evidence" value="ECO:0007669"/>
    <property type="project" value="UniProtKB-KW"/>
</dbReference>
<dbReference type="PANTHER" id="PTHR24320">
    <property type="entry name" value="RETINOL DEHYDROGENASE"/>
    <property type="match status" value="1"/>
</dbReference>
<dbReference type="CDD" id="cd05327">
    <property type="entry name" value="retinol-DH_like_SDR_c_like"/>
    <property type="match status" value="1"/>
</dbReference>
<sequence length="290" mass="30361">MTGSTSGLGLVTAAELAIHGAEVTLAVRDTARGEHVATAIRARSAGAKVDVQRLDVADLGAVREFAAGWLGAHSRLDLLINNAGVMAIPRALTADGFEMQFGTNHLGHFALTGLLLPAITATPGARVVSVSSGAHRIGRMRFDDLMGAQKYSAWGAYGQSKLANLLFMSELERRFERAGIAAFSVAAHPGYASTNLQSTSATLNGGGFRHKFYGLGDRVMAQTAEMGALPTLYAATNASVAGGSYIGPSGIGEMRGHPKEVGMSSAARNRDNATQLWLASEELTGVRYLD</sequence>
<dbReference type="SUPFAM" id="SSF51735">
    <property type="entry name" value="NAD(P)-binding Rossmann-fold domains"/>
    <property type="match status" value="1"/>
</dbReference>
<evidence type="ECO:0000313" key="3">
    <source>
        <dbReference type="EMBL" id="CAB4915372.1"/>
    </source>
</evidence>
<comment type="similarity">
    <text evidence="1">Belongs to the short-chain dehydrogenases/reductases (SDR) family.</text>
</comment>
<organism evidence="3">
    <name type="scientific">freshwater metagenome</name>
    <dbReference type="NCBI Taxonomy" id="449393"/>
    <lineage>
        <taxon>unclassified sequences</taxon>
        <taxon>metagenomes</taxon>
        <taxon>ecological metagenomes</taxon>
    </lineage>
</organism>
<reference evidence="3" key="1">
    <citation type="submission" date="2020-05" db="EMBL/GenBank/DDBJ databases">
        <authorList>
            <person name="Chiriac C."/>
            <person name="Salcher M."/>
            <person name="Ghai R."/>
            <person name="Kavagutti S V."/>
        </authorList>
    </citation>
    <scope>NUCLEOTIDE SEQUENCE</scope>
</reference>
<dbReference type="NCBIfam" id="NF004846">
    <property type="entry name" value="PRK06197.1"/>
    <property type="match status" value="1"/>
</dbReference>
<dbReference type="EMBL" id="CAFBMR010000040">
    <property type="protein sequence ID" value="CAB4915372.1"/>
    <property type="molecule type" value="Genomic_DNA"/>
</dbReference>
<evidence type="ECO:0000256" key="1">
    <source>
        <dbReference type="ARBA" id="ARBA00006484"/>
    </source>
</evidence>
<name>A0A6J7H6E5_9ZZZZ</name>
<dbReference type="InterPro" id="IPR036291">
    <property type="entry name" value="NAD(P)-bd_dom_sf"/>
</dbReference>
<proteinExistence type="inferred from homology"/>